<dbReference type="KEGG" id="rml:FF011L_01400"/>
<proteinExistence type="predicted"/>
<dbReference type="RefSeq" id="WP_246109650.1">
    <property type="nucleotide sequence ID" value="NZ_CP036262.1"/>
</dbReference>
<keyword evidence="2" id="KW-1185">Reference proteome</keyword>
<dbReference type="EMBL" id="CP036262">
    <property type="protein sequence ID" value="QDS91410.1"/>
    <property type="molecule type" value="Genomic_DNA"/>
</dbReference>
<dbReference type="AlphaFoldDB" id="A0A517M942"/>
<evidence type="ECO:0008006" key="3">
    <source>
        <dbReference type="Google" id="ProtNLM"/>
    </source>
</evidence>
<sequence>MMETILTQLERIELQLNRLVEAKAIQEWYDTKTVGEILDRAAYSVREWCRLGRVKAEKRVCGRGSAKEWMISNAELERIKSEGLLPLERR</sequence>
<dbReference type="Proteomes" id="UP000320672">
    <property type="component" value="Chromosome"/>
</dbReference>
<protein>
    <recommendedName>
        <fullName evidence="3">Helix-turn-helix domain protein</fullName>
    </recommendedName>
</protein>
<organism evidence="1 2">
    <name type="scientific">Roseimaritima multifibrata</name>
    <dbReference type="NCBI Taxonomy" id="1930274"/>
    <lineage>
        <taxon>Bacteria</taxon>
        <taxon>Pseudomonadati</taxon>
        <taxon>Planctomycetota</taxon>
        <taxon>Planctomycetia</taxon>
        <taxon>Pirellulales</taxon>
        <taxon>Pirellulaceae</taxon>
        <taxon>Roseimaritima</taxon>
    </lineage>
</organism>
<gene>
    <name evidence="1" type="ORF">FF011L_01400</name>
</gene>
<name>A0A517M942_9BACT</name>
<evidence type="ECO:0000313" key="2">
    <source>
        <dbReference type="Proteomes" id="UP000320672"/>
    </source>
</evidence>
<reference evidence="1 2" key="1">
    <citation type="submission" date="2019-02" db="EMBL/GenBank/DDBJ databases">
        <title>Deep-cultivation of Planctomycetes and their phenomic and genomic characterization uncovers novel biology.</title>
        <authorList>
            <person name="Wiegand S."/>
            <person name="Jogler M."/>
            <person name="Boedeker C."/>
            <person name="Pinto D."/>
            <person name="Vollmers J."/>
            <person name="Rivas-Marin E."/>
            <person name="Kohn T."/>
            <person name="Peeters S.H."/>
            <person name="Heuer A."/>
            <person name="Rast P."/>
            <person name="Oberbeckmann S."/>
            <person name="Bunk B."/>
            <person name="Jeske O."/>
            <person name="Meyerdierks A."/>
            <person name="Storesund J.E."/>
            <person name="Kallscheuer N."/>
            <person name="Luecker S."/>
            <person name="Lage O.M."/>
            <person name="Pohl T."/>
            <person name="Merkel B.J."/>
            <person name="Hornburger P."/>
            <person name="Mueller R.-W."/>
            <person name="Bruemmer F."/>
            <person name="Labrenz M."/>
            <person name="Spormann A.M."/>
            <person name="Op den Camp H."/>
            <person name="Overmann J."/>
            <person name="Amann R."/>
            <person name="Jetten M.S.M."/>
            <person name="Mascher T."/>
            <person name="Medema M.H."/>
            <person name="Devos D.P."/>
            <person name="Kaster A.-K."/>
            <person name="Ovreas L."/>
            <person name="Rohde M."/>
            <person name="Galperin M.Y."/>
            <person name="Jogler C."/>
        </authorList>
    </citation>
    <scope>NUCLEOTIDE SEQUENCE [LARGE SCALE GENOMIC DNA]</scope>
    <source>
        <strain evidence="1 2">FF011L</strain>
    </source>
</reference>
<evidence type="ECO:0000313" key="1">
    <source>
        <dbReference type="EMBL" id="QDS91410.1"/>
    </source>
</evidence>
<accession>A0A517M942</accession>